<dbReference type="KEGG" id="brq:CIT40_31230"/>
<protein>
    <recommendedName>
        <fullName evidence="4">Bll0838 protein</fullName>
    </recommendedName>
</protein>
<reference evidence="2 3" key="2">
    <citation type="journal article" date="2019" name="Int. J. Syst. Evol. Microbiol.">
        <title>Description and complete genome sequence of Bradyrhizobium amphicarpaeae sp. nov., harbouring photosystem and nitrogen-fixation genes.</title>
        <authorList>
            <person name="Bromfield E.S.P."/>
            <person name="Cloutier S."/>
            <person name="Nguyen H.D.T."/>
        </authorList>
    </citation>
    <scope>NUCLEOTIDE SEQUENCE [LARGE SCALE GENOMIC DNA]</scope>
    <source>
        <strain evidence="2 3">39S1MB</strain>
    </source>
</reference>
<dbReference type="OrthoDB" id="8139376at2"/>
<feature type="signal peptide" evidence="1">
    <location>
        <begin position="1"/>
        <end position="21"/>
    </location>
</feature>
<dbReference type="EMBL" id="CP029426">
    <property type="protein sequence ID" value="AWM04060.1"/>
    <property type="molecule type" value="Genomic_DNA"/>
</dbReference>
<keyword evidence="1" id="KW-0732">Signal</keyword>
<proteinExistence type="predicted"/>
<dbReference type="RefSeq" id="WP_094894423.1">
    <property type="nucleotide sequence ID" value="NZ_CP029426.2"/>
</dbReference>
<evidence type="ECO:0000313" key="3">
    <source>
        <dbReference type="Proteomes" id="UP000215884"/>
    </source>
</evidence>
<dbReference type="Proteomes" id="UP000215884">
    <property type="component" value="Chromosome"/>
</dbReference>
<name>A0A2U8Q1U6_9BRAD</name>
<gene>
    <name evidence="2" type="ORF">CIT40_31230</name>
</gene>
<evidence type="ECO:0000256" key="1">
    <source>
        <dbReference type="SAM" id="SignalP"/>
    </source>
</evidence>
<keyword evidence="3" id="KW-1185">Reference proteome</keyword>
<reference evidence="2 3" key="1">
    <citation type="journal article" date="2017" name="Syst. Appl. Microbiol.">
        <title>Soybeans inoculated with root zone soils of Canadian native legumes harbour diverse and novel Bradyrhizobium spp. that possess agricultural potential.</title>
        <authorList>
            <person name="Bromfield E.S.P."/>
            <person name="Cloutier S."/>
            <person name="Tambong J.T."/>
            <person name="Tran Thi T.V."/>
        </authorList>
    </citation>
    <scope>NUCLEOTIDE SEQUENCE [LARGE SCALE GENOMIC DNA]</scope>
    <source>
        <strain evidence="2 3">39S1MB</strain>
    </source>
</reference>
<sequence>MMRAIFAAGAMTALLSSAVQAEPFGAVPPRQPFVTTLSNNVPLAFGMDAEQTARALGQPLQYVRGRPGSEIYLALRNLGGSGLIPYRHRLFLQFRHGRLAGWKEDYGENWMWE</sequence>
<dbReference type="AlphaFoldDB" id="A0A2U8Q1U6"/>
<feature type="chain" id="PRO_5015922343" description="Bll0838 protein" evidence="1">
    <location>
        <begin position="22"/>
        <end position="113"/>
    </location>
</feature>
<evidence type="ECO:0000313" key="2">
    <source>
        <dbReference type="EMBL" id="AWM04060.1"/>
    </source>
</evidence>
<accession>A0A2U8Q1U6</accession>
<evidence type="ECO:0008006" key="4">
    <source>
        <dbReference type="Google" id="ProtNLM"/>
    </source>
</evidence>
<organism evidence="2 3">
    <name type="scientific">Bradyrhizobium amphicarpaeae</name>
    <dbReference type="NCBI Taxonomy" id="1404768"/>
    <lineage>
        <taxon>Bacteria</taxon>
        <taxon>Pseudomonadati</taxon>
        <taxon>Pseudomonadota</taxon>
        <taxon>Alphaproteobacteria</taxon>
        <taxon>Hyphomicrobiales</taxon>
        <taxon>Nitrobacteraceae</taxon>
        <taxon>Bradyrhizobium</taxon>
    </lineage>
</organism>